<feature type="compositionally biased region" description="Basic and acidic residues" evidence="1">
    <location>
        <begin position="552"/>
        <end position="591"/>
    </location>
</feature>
<feature type="compositionally biased region" description="Basic and acidic residues" evidence="1">
    <location>
        <begin position="394"/>
        <end position="417"/>
    </location>
</feature>
<proteinExistence type="predicted"/>
<accession>A0AAD7C526</accession>
<feature type="region of interest" description="Disordered" evidence="1">
    <location>
        <begin position="468"/>
        <end position="697"/>
    </location>
</feature>
<feature type="compositionally biased region" description="Polar residues" evidence="1">
    <location>
        <begin position="261"/>
        <end position="276"/>
    </location>
</feature>
<evidence type="ECO:0000313" key="2">
    <source>
        <dbReference type="EMBL" id="KAJ7639069.1"/>
    </source>
</evidence>
<evidence type="ECO:0000313" key="3">
    <source>
        <dbReference type="Proteomes" id="UP001221142"/>
    </source>
</evidence>
<feature type="compositionally biased region" description="Basic and acidic residues" evidence="1">
    <location>
        <begin position="603"/>
        <end position="646"/>
    </location>
</feature>
<feature type="region of interest" description="Disordered" evidence="1">
    <location>
        <begin position="27"/>
        <end position="81"/>
    </location>
</feature>
<sequence length="697" mass="75940">MAGMALLTLKSLSSFPRSRTLMPLILPPSTQNSHLKYSTNPLLRPSRTLSVSPPRKKTRIIRFKRPPPPRNQNQNRPPYPTCLLTPQRIPTGLSRLTNPSTTRRDLDAGSTMTAMVAAAVAATEVVTVTVIAGGVGDMAETTVRHAATQTIPTVEAIVRVSTTRETRTIRGRMVVIALSATATVRSRITRGLTTTVAMLLGATTTKSTAMLATDFPAARGRRNQGGNDRSHDTPLHLRNGGGGGDQSYRLPSRTYEREDSFNTNTPVENENDNSGAPSGGDEWNPTHDGWATRDEPSPATAPREVPSEGQAVDSWGAPAHDPWVSTQTQTTRTATPARATPPSRLAPVPETDIYQASSREAAIANEWVAHHDPWAASLGADENSSNGQSQVQKPEPESNKYDSPSRGHGSALRDNKNGGHFVPSQSSVAALAASRATEMYDSAGSVDPHELPAEFNYFMHSETVDWTGTEPTKVTQNSFSPSQNLKTNTPTPPPVNAPQPRNTQSFDYDQQVSQDEYSGAGEGSFTLGKMKTEHYEPSQSDYKRVPPLQWGRGDENENRGGGYDRDRERGGDRDRRDYGDDRRGDERRGGDEWNDFEYGGGRRGGDDYDSGRGRRGDDYGRGRDDYDGRGGHRYDDDNRGGRRGDDYNTSGGRFDDNNGPPRNKYGGAGPLPGPYKGPPRTTSFGNPNFVPPSLNDY</sequence>
<feature type="compositionally biased region" description="Basic residues" evidence="1">
    <location>
        <begin position="54"/>
        <end position="67"/>
    </location>
</feature>
<reference evidence="2" key="1">
    <citation type="submission" date="2023-03" db="EMBL/GenBank/DDBJ databases">
        <title>Massive genome expansion in bonnet fungi (Mycena s.s.) driven by repeated elements and novel gene families across ecological guilds.</title>
        <authorList>
            <consortium name="Lawrence Berkeley National Laboratory"/>
            <person name="Harder C.B."/>
            <person name="Miyauchi S."/>
            <person name="Viragh M."/>
            <person name="Kuo A."/>
            <person name="Thoen E."/>
            <person name="Andreopoulos B."/>
            <person name="Lu D."/>
            <person name="Skrede I."/>
            <person name="Drula E."/>
            <person name="Henrissat B."/>
            <person name="Morin E."/>
            <person name="Kohler A."/>
            <person name="Barry K."/>
            <person name="LaButti K."/>
            <person name="Morin E."/>
            <person name="Salamov A."/>
            <person name="Lipzen A."/>
            <person name="Mereny Z."/>
            <person name="Hegedus B."/>
            <person name="Baldrian P."/>
            <person name="Stursova M."/>
            <person name="Weitz H."/>
            <person name="Taylor A."/>
            <person name="Grigoriev I.V."/>
            <person name="Nagy L.G."/>
            <person name="Martin F."/>
            <person name="Kauserud H."/>
        </authorList>
    </citation>
    <scope>NUCLEOTIDE SEQUENCE</scope>
    <source>
        <strain evidence="2">9284</strain>
    </source>
</reference>
<protein>
    <submittedName>
        <fullName evidence="2">Uncharacterized protein</fullName>
    </submittedName>
</protein>
<comment type="caution">
    <text evidence="2">The sequence shown here is derived from an EMBL/GenBank/DDBJ whole genome shotgun (WGS) entry which is preliminary data.</text>
</comment>
<feature type="compositionally biased region" description="Low complexity" evidence="1">
    <location>
        <begin position="325"/>
        <end position="343"/>
    </location>
</feature>
<feature type="compositionally biased region" description="Polar residues" evidence="1">
    <location>
        <begin position="382"/>
        <end position="392"/>
    </location>
</feature>
<feature type="compositionally biased region" description="Basic and acidic residues" evidence="1">
    <location>
        <begin position="530"/>
        <end position="544"/>
    </location>
</feature>
<gene>
    <name evidence="2" type="ORF">FB45DRAFT_419456</name>
</gene>
<feature type="region of interest" description="Disordered" evidence="1">
    <location>
        <begin position="377"/>
        <end position="426"/>
    </location>
</feature>
<name>A0AAD7C526_9AGAR</name>
<dbReference type="Proteomes" id="UP001221142">
    <property type="component" value="Unassembled WGS sequence"/>
</dbReference>
<feature type="compositionally biased region" description="Polar residues" evidence="1">
    <location>
        <begin position="504"/>
        <end position="516"/>
    </location>
</feature>
<organism evidence="2 3">
    <name type="scientific">Roridomyces roridus</name>
    <dbReference type="NCBI Taxonomy" id="1738132"/>
    <lineage>
        <taxon>Eukaryota</taxon>
        <taxon>Fungi</taxon>
        <taxon>Dikarya</taxon>
        <taxon>Basidiomycota</taxon>
        <taxon>Agaricomycotina</taxon>
        <taxon>Agaricomycetes</taxon>
        <taxon>Agaricomycetidae</taxon>
        <taxon>Agaricales</taxon>
        <taxon>Marasmiineae</taxon>
        <taxon>Mycenaceae</taxon>
        <taxon>Roridomyces</taxon>
    </lineage>
</organism>
<evidence type="ECO:0000256" key="1">
    <source>
        <dbReference type="SAM" id="MobiDB-lite"/>
    </source>
</evidence>
<dbReference type="EMBL" id="JARKIF010000005">
    <property type="protein sequence ID" value="KAJ7639069.1"/>
    <property type="molecule type" value="Genomic_DNA"/>
</dbReference>
<feature type="compositionally biased region" description="Polar residues" evidence="1">
    <location>
        <begin position="468"/>
        <end position="483"/>
    </location>
</feature>
<keyword evidence="3" id="KW-1185">Reference proteome</keyword>
<feature type="region of interest" description="Disordered" evidence="1">
    <location>
        <begin position="217"/>
        <end position="349"/>
    </location>
</feature>
<feature type="compositionally biased region" description="Polar residues" evidence="1">
    <location>
        <begin position="28"/>
        <end position="51"/>
    </location>
</feature>
<dbReference type="AlphaFoldDB" id="A0AAD7C526"/>